<name>A0ABX2L1Q6_9PROT</name>
<evidence type="ECO:0000313" key="1">
    <source>
        <dbReference type="EMBL" id="NUB22824.1"/>
    </source>
</evidence>
<dbReference type="EMBL" id="WHOR01000359">
    <property type="protein sequence ID" value="NUB22824.1"/>
    <property type="molecule type" value="Genomic_DNA"/>
</dbReference>
<protein>
    <submittedName>
        <fullName evidence="1">Twin-arginine translocation signal domain-containing protein</fullName>
    </submittedName>
</protein>
<comment type="caution">
    <text evidence="1">The sequence shown here is derived from an EMBL/GenBank/DDBJ whole genome shotgun (WGS) entry which is preliminary data.</text>
</comment>
<dbReference type="PROSITE" id="PS51318">
    <property type="entry name" value="TAT"/>
    <property type="match status" value="1"/>
</dbReference>
<proteinExistence type="predicted"/>
<dbReference type="InterPro" id="IPR006311">
    <property type="entry name" value="TAT_signal"/>
</dbReference>
<evidence type="ECO:0000313" key="2">
    <source>
        <dbReference type="Proteomes" id="UP000639419"/>
    </source>
</evidence>
<feature type="non-terminal residue" evidence="1">
    <location>
        <position position="46"/>
    </location>
</feature>
<keyword evidence="2" id="KW-1185">Reference proteome</keyword>
<dbReference type="InterPro" id="IPR019546">
    <property type="entry name" value="TAT_signal_bac_arc"/>
</dbReference>
<dbReference type="Proteomes" id="UP000639419">
    <property type="component" value="Unassembled WGS sequence"/>
</dbReference>
<organism evidence="1 2">
    <name type="scientific">Azospirillum formosense</name>
    <dbReference type="NCBI Taxonomy" id="861533"/>
    <lineage>
        <taxon>Bacteria</taxon>
        <taxon>Pseudomonadati</taxon>
        <taxon>Pseudomonadota</taxon>
        <taxon>Alphaproteobacteria</taxon>
        <taxon>Rhodospirillales</taxon>
        <taxon>Azospirillaceae</taxon>
        <taxon>Azospirillum</taxon>
    </lineage>
</organism>
<gene>
    <name evidence="1" type="ORF">GBZ26_27105</name>
</gene>
<accession>A0ABX2L1Q6</accession>
<reference evidence="1 2" key="1">
    <citation type="submission" date="2019-10" db="EMBL/GenBank/DDBJ databases">
        <title>Genome sequence of Azospirillum formosense CC-Nfb-7.</title>
        <authorList>
            <person name="Ambrosini A."/>
            <person name="Sant'Anna F.H."/>
            <person name="Cassan F.D."/>
            <person name="Souza E.M."/>
            <person name="Passaglia L.M.P."/>
        </authorList>
    </citation>
    <scope>NUCLEOTIDE SEQUENCE [LARGE SCALE GENOMIC DNA]</scope>
    <source>
        <strain evidence="1 2">CC-NFb-7</strain>
    </source>
</reference>
<sequence length="46" mass="4530">MPSFLPLTRRDLLTGSALLAGAGLLPRAARAAVGEGSAVRLSAGPA</sequence>
<dbReference type="NCBIfam" id="TIGR01409">
    <property type="entry name" value="TAT_signal_seq"/>
    <property type="match status" value="1"/>
</dbReference>